<sequence>MPQKVWMAAGVMVLVFAIVLATGSRAEEKSSVTTASTTESPPFEESQDPVDQEGSQTFIEK</sequence>
<dbReference type="Proteomes" id="UP000244240">
    <property type="component" value="Unassembled WGS sequence"/>
</dbReference>
<protein>
    <submittedName>
        <fullName evidence="2">Uncharacterized protein</fullName>
    </submittedName>
</protein>
<dbReference type="EMBL" id="QBKR01000006">
    <property type="protein sequence ID" value="PTX61819.1"/>
    <property type="molecule type" value="Genomic_DNA"/>
</dbReference>
<accession>A0A2T6C0H1</accession>
<feature type="compositionally biased region" description="Polar residues" evidence="1">
    <location>
        <begin position="31"/>
        <end position="40"/>
    </location>
</feature>
<comment type="caution">
    <text evidence="2">The sequence shown here is derived from an EMBL/GenBank/DDBJ whole genome shotgun (WGS) entry which is preliminary data.</text>
</comment>
<organism evidence="2 3">
    <name type="scientific">Melghirimyces profundicolus</name>
    <dbReference type="NCBI Taxonomy" id="1242148"/>
    <lineage>
        <taxon>Bacteria</taxon>
        <taxon>Bacillati</taxon>
        <taxon>Bacillota</taxon>
        <taxon>Bacilli</taxon>
        <taxon>Bacillales</taxon>
        <taxon>Thermoactinomycetaceae</taxon>
        <taxon>Melghirimyces</taxon>
    </lineage>
</organism>
<feature type="region of interest" description="Disordered" evidence="1">
    <location>
        <begin position="24"/>
        <end position="61"/>
    </location>
</feature>
<evidence type="ECO:0000313" key="2">
    <source>
        <dbReference type="EMBL" id="PTX61819.1"/>
    </source>
</evidence>
<proteinExistence type="predicted"/>
<gene>
    <name evidence="2" type="ORF">C8P63_10671</name>
</gene>
<reference evidence="2 3" key="1">
    <citation type="submission" date="2018-04" db="EMBL/GenBank/DDBJ databases">
        <title>Genomic Encyclopedia of Archaeal and Bacterial Type Strains, Phase II (KMG-II): from individual species to whole genera.</title>
        <authorList>
            <person name="Goeker M."/>
        </authorList>
    </citation>
    <scope>NUCLEOTIDE SEQUENCE [LARGE SCALE GENOMIC DNA]</scope>
    <source>
        <strain evidence="2 3">DSM 45787</strain>
    </source>
</reference>
<evidence type="ECO:0000313" key="3">
    <source>
        <dbReference type="Proteomes" id="UP000244240"/>
    </source>
</evidence>
<dbReference type="AlphaFoldDB" id="A0A2T6C0H1"/>
<name>A0A2T6C0H1_9BACL</name>
<evidence type="ECO:0000256" key="1">
    <source>
        <dbReference type="SAM" id="MobiDB-lite"/>
    </source>
</evidence>
<keyword evidence="3" id="KW-1185">Reference proteome</keyword>